<organism evidence="11 12">
    <name type="scientific">Arabis nemorensis</name>
    <dbReference type="NCBI Taxonomy" id="586526"/>
    <lineage>
        <taxon>Eukaryota</taxon>
        <taxon>Viridiplantae</taxon>
        <taxon>Streptophyta</taxon>
        <taxon>Embryophyta</taxon>
        <taxon>Tracheophyta</taxon>
        <taxon>Spermatophyta</taxon>
        <taxon>Magnoliopsida</taxon>
        <taxon>eudicotyledons</taxon>
        <taxon>Gunneridae</taxon>
        <taxon>Pentapetalae</taxon>
        <taxon>rosids</taxon>
        <taxon>malvids</taxon>
        <taxon>Brassicales</taxon>
        <taxon>Brassicaceae</taxon>
        <taxon>Arabideae</taxon>
        <taxon>Arabis</taxon>
    </lineage>
</organism>
<feature type="domain" description="CCR4-NOT transcription complex subunit 1 CAF1-binding" evidence="8">
    <location>
        <begin position="737"/>
        <end position="958"/>
    </location>
</feature>
<sequence>MAEIERLCANPVPMDSAEAEHIQNILLFLWLSEDLSKHLDSFKQIFSSSQSSDDLQLLLKPILSVGVHEADVFRFRSMDFLLITNFDAILTETEKEINVGDLIEELGYGSTADASFVRTLVMKITTTPSQHSDCPLVAIPQLNFPPKVMECILFEIIKQLAPGASLVKVIENMDHEGFDIPNMDAFSFFMMVVRNICKDPFPLHAICSFVWKNMEGQLSFLKHAVLAPPELFTFVHSGRKLAYIDNMHSHEQLGLSNHAWLSLDLLDVLCQLAERGLTVSVRSLLQYPLAHCPRTLLFGMAHIKTAYNVIQREVVSAILPGMIKNTLDSGFFLNLWQLNRELVIWGLLDAQNLGPDSMFRIIKICHELEILSAVIESVPLSFGIRLAILASHKGFLEIEKWLSDCLFLYKDVFFEECFKVIKDANYGESKDISSEQLHSSDPISNLYLDATSLFLKVLKPHINVITSPRLFEEIEKVHPATLDCNSKLLEDETENSSVSNAYADDVKEEANSYFHRLFSGQLSVDAMVKMLSRYKDSSIKRETLIFECMIANLFEEYKIHLDYPERQLKIAAILFDVSVLELSHSVFSASLTLKEVVFHNDTLIKEVKICKGSVIKHQLISSLTLRVALRAVLDSLRKPSDSKMYLFGTIALEQFVNSIELRQYCSHILLISHLRSTHPELVAVVEQTLSRISSGQLESDDSVPQPGPSQFFPGSGEGFGLNIDTLVAAAGRKESLIEAPPSEVQDKISFIINNVSATNIDSKGKEFTEILSTQYYPWFAQYMVMKRASIEGKFHDLYLKFLAKVNSQLLYKEIIQATYENCKVLLGSELIKSSSEERSLLKNLGSWLGKLTIGRDHVLKAREIDLKSLIIDAYEKGLLIAIIPFTSKVLEPCQRSIAYQPPNPWTMCILGLLSEVYSMPNLKMNLKFDIEIFFKNLGVDIKDVKATSLLEDRKREMEGNPDFRDKDFGVAQGSQPPMIDEFKSENLSHNQLELPSNAAAFPNIVNPVIINQKLSAFSMQVPFQRVVSLAMERAIKEIASGFVLLCVYIACQTTKELVLKDYALEPDESRIYNAARLMVASLAGNLAHVTCKEPLHTSILVHLQISLQSLHISTDSLEKVVQLITNDNLDLACAAIKEAATEEAIQAIDADIAQQLLLRKKQIDGVETSVYDSISLIPESPRPKPGRLSLSLQQVSMIFAEWYQICELPGENDSACVSFVLHLHQSRFLKGDAITESFFRILTEHSVVHCTPTEEINSGVPESSQQVQNSPYAVIDIYAKLVFSILNYFPQQESSWKSLVLSKIMTATVRSMFKDADDKKTSLNPRAYFRLFINFLLDLCSLDTVTDGANCQVLIYFADAFHALQPLKIPAFSFAWLELVSHRSFMPKLLSLNGQKGWPYVQRLLVDLLQFLEPFLRNAELRGPVHCLYKGTLKLLLVLLHDYPEFLSDYHFTFCDVIPASCIQMRNIVLSSFPRNMRLPDPSTPDLKIDLLPEIVEAPCILSEVDAALKEKQMKGELDEYLSMMQHDSSFLNQLKQRLLLPTSEANSAGTRYSVPLVNSLVLYAGLQAIQQLQAGVSEAQWNANIAALQMFKFLSGELDTEGRYILLNAVANQLRYPNSHTHYFSYIMLYLFSESDQEIIKEQITRVLLERLIVNRPHPWGLLITLIELIKNPRYGFWEYGFVRCAPEIEKLFESVARSCGCQKPVDEGMVSTLIPCTQQLDVYV</sequence>
<evidence type="ECO:0000256" key="3">
    <source>
        <dbReference type="ARBA" id="ARBA00023015"/>
    </source>
</evidence>
<evidence type="ECO:0000256" key="5">
    <source>
        <dbReference type="ARBA" id="ARBA00023242"/>
    </source>
</evidence>
<feature type="domain" description="CCR4-NOT transcription complex subunit 1" evidence="7">
    <location>
        <begin position="1023"/>
        <end position="1161"/>
    </location>
</feature>
<feature type="domain" description="CCR4-NOT transcription complex subunit 1 TTP binding" evidence="9">
    <location>
        <begin position="492"/>
        <end position="575"/>
    </location>
</feature>
<dbReference type="InterPro" id="IPR024557">
    <property type="entry name" value="CNOT1_dom_4"/>
</dbReference>
<dbReference type="InterPro" id="IPR040398">
    <property type="entry name" value="Not1"/>
</dbReference>
<evidence type="ECO:0000313" key="12">
    <source>
        <dbReference type="Proteomes" id="UP000489600"/>
    </source>
</evidence>
<keyword evidence="4" id="KW-0804">Transcription</keyword>
<proteinExistence type="predicted"/>
<evidence type="ECO:0000313" key="11">
    <source>
        <dbReference type="EMBL" id="VVB06762.1"/>
    </source>
</evidence>
<evidence type="ECO:0000259" key="9">
    <source>
        <dbReference type="Pfam" id="PF16417"/>
    </source>
</evidence>
<dbReference type="InterPro" id="IPR032194">
    <property type="entry name" value="CNOT1_HEAT"/>
</dbReference>
<feature type="domain" description="CCR4-Not complex component Not1 C-terminal" evidence="6">
    <location>
        <begin position="1342"/>
        <end position="1698"/>
    </location>
</feature>
<evidence type="ECO:0000256" key="2">
    <source>
        <dbReference type="ARBA" id="ARBA00022491"/>
    </source>
</evidence>
<accession>A0A565BZC0</accession>
<dbReference type="FunFam" id="1.25.40.790:FF:000002">
    <property type="entry name" value="Transcription regulator"/>
    <property type="match status" value="1"/>
</dbReference>
<gene>
    <name evidence="11" type="ORF">ANE_LOCUS17206</name>
</gene>
<dbReference type="GO" id="GO:0000289">
    <property type="term" value="P:nuclear-transcribed mRNA poly(A) tail shortening"/>
    <property type="evidence" value="ECO:0007669"/>
    <property type="project" value="UniProtKB-ARBA"/>
</dbReference>
<dbReference type="GO" id="GO:0060090">
    <property type="term" value="F:molecular adaptor activity"/>
    <property type="evidence" value="ECO:0007669"/>
    <property type="project" value="TreeGrafter"/>
</dbReference>
<dbReference type="Pfam" id="PF12842">
    <property type="entry name" value="DUF3819"/>
    <property type="match status" value="1"/>
</dbReference>
<dbReference type="Proteomes" id="UP000489600">
    <property type="component" value="Unassembled WGS sequence"/>
</dbReference>
<evidence type="ECO:0000259" key="6">
    <source>
        <dbReference type="Pfam" id="PF04054"/>
    </source>
</evidence>
<dbReference type="InterPro" id="IPR032193">
    <property type="entry name" value="CNOT1_TTP_bind"/>
</dbReference>
<dbReference type="PANTHER" id="PTHR13162">
    <property type="entry name" value="CCR4-NOT TRANSCRIPTION COMPLEX"/>
    <property type="match status" value="1"/>
</dbReference>
<dbReference type="GO" id="GO:0017148">
    <property type="term" value="P:negative regulation of translation"/>
    <property type="evidence" value="ECO:0007669"/>
    <property type="project" value="InterPro"/>
</dbReference>
<evidence type="ECO:0000259" key="8">
    <source>
        <dbReference type="Pfam" id="PF16415"/>
    </source>
</evidence>
<comment type="subcellular location">
    <subcellularLocation>
        <location evidence="1">Nucleus</location>
    </subcellularLocation>
</comment>
<dbReference type="InterPro" id="IPR007196">
    <property type="entry name" value="CCR4-Not_Not1_C"/>
</dbReference>
<dbReference type="GO" id="GO:0005634">
    <property type="term" value="C:nucleus"/>
    <property type="evidence" value="ECO:0007669"/>
    <property type="project" value="UniProtKB-SubCell"/>
</dbReference>
<reference evidence="11" key="1">
    <citation type="submission" date="2019-07" db="EMBL/GenBank/DDBJ databases">
        <authorList>
            <person name="Dittberner H."/>
        </authorList>
    </citation>
    <scope>NUCLEOTIDE SEQUENCE [LARGE SCALE GENOMIC DNA]</scope>
</reference>
<keyword evidence="5" id="KW-0539">Nucleus</keyword>
<dbReference type="Pfam" id="PF16418">
    <property type="entry name" value="CNOT1_HEAT"/>
    <property type="match status" value="1"/>
</dbReference>
<evidence type="ECO:0000259" key="10">
    <source>
        <dbReference type="Pfam" id="PF16418"/>
    </source>
</evidence>
<dbReference type="PANTHER" id="PTHR13162:SF8">
    <property type="entry name" value="CCR4-NOT TRANSCRIPTION COMPLEX SUBUNIT 1"/>
    <property type="match status" value="1"/>
</dbReference>
<feature type="domain" description="CCR4-NOT transcription complex subunit 1 HEAT repeat" evidence="10">
    <location>
        <begin position="313"/>
        <end position="459"/>
    </location>
</feature>
<keyword evidence="2" id="KW-0678">Repressor</keyword>
<dbReference type="Gene3D" id="1.25.40.800">
    <property type="match status" value="1"/>
</dbReference>
<evidence type="ECO:0000256" key="4">
    <source>
        <dbReference type="ARBA" id="ARBA00023163"/>
    </source>
</evidence>
<dbReference type="EMBL" id="CABITT030000006">
    <property type="protein sequence ID" value="VVB06762.1"/>
    <property type="molecule type" value="Genomic_DNA"/>
</dbReference>
<dbReference type="GO" id="GO:0030015">
    <property type="term" value="C:CCR4-NOT core complex"/>
    <property type="evidence" value="ECO:0007669"/>
    <property type="project" value="InterPro"/>
</dbReference>
<keyword evidence="3" id="KW-0805">Transcription regulation</keyword>
<protein>
    <recommendedName>
        <fullName evidence="13">CCR4-Not complex component Not1 C-terminal domain-containing protein</fullName>
    </recommendedName>
</protein>
<keyword evidence="12" id="KW-1185">Reference proteome</keyword>
<dbReference type="Pfam" id="PF04054">
    <property type="entry name" value="Not1"/>
    <property type="match status" value="1"/>
</dbReference>
<dbReference type="InterPro" id="IPR032191">
    <property type="entry name" value="CNOT1_CAF1_bind"/>
</dbReference>
<feature type="domain" description="CCR4-NOT transcription complex subunit 1 TTP binding" evidence="9">
    <location>
        <begin position="612"/>
        <end position="692"/>
    </location>
</feature>
<dbReference type="Pfam" id="PF16417">
    <property type="entry name" value="CNOT1_TTP_bind"/>
    <property type="match status" value="2"/>
</dbReference>
<dbReference type="FunFam" id="1.25.40.800:FF:000001">
    <property type="entry name" value="CCR4-NOT transcription complex subunit 1"/>
    <property type="match status" value="1"/>
</dbReference>
<name>A0A565BZC0_9BRAS</name>
<dbReference type="Gene3D" id="1.25.40.180">
    <property type="match status" value="1"/>
</dbReference>
<dbReference type="InterPro" id="IPR038535">
    <property type="entry name" value="CNOT1_TTP_bind_sf"/>
</dbReference>
<dbReference type="Gene3D" id="1.25.40.840">
    <property type="entry name" value="CCR4-NOT transcription complex subunit 1 TTP binding domain"/>
    <property type="match status" value="2"/>
</dbReference>
<dbReference type="FunFam" id="1.25.40.180:FF:000012">
    <property type="entry name" value="Ccr4-Not transcription complex subunit"/>
    <property type="match status" value="1"/>
</dbReference>
<evidence type="ECO:0000259" key="7">
    <source>
        <dbReference type="Pfam" id="PF12842"/>
    </source>
</evidence>
<dbReference type="OrthoDB" id="1031491at2759"/>
<dbReference type="Pfam" id="PF16415">
    <property type="entry name" value="CNOT1_CAF1_bind"/>
    <property type="match status" value="1"/>
</dbReference>
<dbReference type="Gene3D" id="1.25.40.790">
    <property type="match status" value="1"/>
</dbReference>
<comment type="caution">
    <text evidence="11">The sequence shown here is derived from an EMBL/GenBank/DDBJ whole genome shotgun (WGS) entry which is preliminary data.</text>
</comment>
<evidence type="ECO:0000256" key="1">
    <source>
        <dbReference type="ARBA" id="ARBA00004123"/>
    </source>
</evidence>
<dbReference type="GO" id="GO:0000932">
    <property type="term" value="C:P-body"/>
    <property type="evidence" value="ECO:0007669"/>
    <property type="project" value="TreeGrafter"/>
</dbReference>
<evidence type="ECO:0008006" key="13">
    <source>
        <dbReference type="Google" id="ProtNLM"/>
    </source>
</evidence>